<dbReference type="AlphaFoldDB" id="A0A2S5IUF7"/>
<dbReference type="Gene3D" id="3.10.180.10">
    <property type="entry name" value="2,3-Dihydroxybiphenyl 1,2-Dioxygenase, domain 1"/>
    <property type="match status" value="1"/>
</dbReference>
<evidence type="ECO:0000313" key="4">
    <source>
        <dbReference type="Proteomes" id="UP000239297"/>
    </source>
</evidence>
<evidence type="ECO:0000313" key="3">
    <source>
        <dbReference type="EMBL" id="PPB48189.1"/>
    </source>
</evidence>
<dbReference type="InterPro" id="IPR037523">
    <property type="entry name" value="VOC_core"/>
</dbReference>
<organism evidence="3 4">
    <name type="scientific">Arthrobacter pityocampae</name>
    <dbReference type="NCBI Taxonomy" id="547334"/>
    <lineage>
        <taxon>Bacteria</taxon>
        <taxon>Bacillati</taxon>
        <taxon>Actinomycetota</taxon>
        <taxon>Actinomycetes</taxon>
        <taxon>Micrococcales</taxon>
        <taxon>Micrococcaceae</taxon>
        <taxon>Arthrobacter</taxon>
    </lineage>
</organism>
<dbReference type="RefSeq" id="WP_104122355.1">
    <property type="nucleotide sequence ID" value="NZ_PRKW01000006.1"/>
</dbReference>
<evidence type="ECO:0000256" key="1">
    <source>
        <dbReference type="SAM" id="MobiDB-lite"/>
    </source>
</evidence>
<evidence type="ECO:0000259" key="2">
    <source>
        <dbReference type="PROSITE" id="PS51819"/>
    </source>
</evidence>
<dbReference type="InterPro" id="IPR004360">
    <property type="entry name" value="Glyas_Fos-R_dOase_dom"/>
</dbReference>
<dbReference type="EMBL" id="PRKW01000006">
    <property type="protein sequence ID" value="PPB48189.1"/>
    <property type="molecule type" value="Genomic_DNA"/>
</dbReference>
<dbReference type="InterPro" id="IPR029068">
    <property type="entry name" value="Glyas_Bleomycin-R_OHBP_Dase"/>
</dbReference>
<accession>A0A2S5IUF7</accession>
<comment type="caution">
    <text evidence="3">The sequence shown here is derived from an EMBL/GenBank/DDBJ whole genome shotgun (WGS) entry which is preliminary data.</text>
</comment>
<sequence length="247" mass="25111">MLRVRPVVSTPDLPGAARFLQALGLTPVQDPPPTGSEAGMDAENEAVFDAGSGRVALHSCAPGSAEDGRVSLAFDVSDVREFARRTAEAGTRSRVEPAEDGHGPTAHISAPDGLSFPADVGPRETGAPPSPLTVLALWSTPGVVPAVTVLNDIGAKPRTAAEAGAPHSFRAKNGGLVAVRAGARPAIGLAFEYAGDVRDLLPGVTGGGFGAVVVDGEHGRSLRVPAPWGAEVRVDERARDAVGSTAL</sequence>
<feature type="region of interest" description="Disordered" evidence="1">
    <location>
        <begin position="85"/>
        <end position="110"/>
    </location>
</feature>
<feature type="domain" description="VOC" evidence="2">
    <location>
        <begin position="1"/>
        <end position="121"/>
    </location>
</feature>
<gene>
    <name evidence="3" type="ORF">C4K88_14550</name>
</gene>
<feature type="compositionally biased region" description="Basic and acidic residues" evidence="1">
    <location>
        <begin position="85"/>
        <end position="102"/>
    </location>
</feature>
<name>A0A2S5IUF7_9MICC</name>
<dbReference type="Pfam" id="PF00903">
    <property type="entry name" value="Glyoxalase"/>
    <property type="match status" value="1"/>
</dbReference>
<keyword evidence="4" id="KW-1185">Reference proteome</keyword>
<protein>
    <recommendedName>
        <fullName evidence="2">VOC domain-containing protein</fullName>
    </recommendedName>
</protein>
<reference evidence="3 4" key="1">
    <citation type="journal article" date="2014" name="Int. J. Syst. Evol. Microbiol.">
        <title>Arthrobacter pityocampae sp. nov., isolated from Thaumetopoea pityocampa (Lep., Thaumetopoeidae).</title>
        <authorList>
            <person name="Ince I.A."/>
            <person name="Demirbag Z."/>
            <person name="Kati H."/>
        </authorList>
    </citation>
    <scope>NUCLEOTIDE SEQUENCE [LARGE SCALE GENOMIC DNA]</scope>
    <source>
        <strain evidence="3 4">Tp2</strain>
    </source>
</reference>
<dbReference type="SUPFAM" id="SSF54593">
    <property type="entry name" value="Glyoxalase/Bleomycin resistance protein/Dihydroxybiphenyl dioxygenase"/>
    <property type="match status" value="1"/>
</dbReference>
<dbReference type="OrthoDB" id="3296095at2"/>
<dbReference type="Proteomes" id="UP000239297">
    <property type="component" value="Unassembled WGS sequence"/>
</dbReference>
<proteinExistence type="predicted"/>
<dbReference type="PROSITE" id="PS51819">
    <property type="entry name" value="VOC"/>
    <property type="match status" value="1"/>
</dbReference>